<sequence length="221" mass="24099">AAPTGETSLQTLLSTLTTVLHPDTYVFVTLAPGAELPPLADVQLIFHESEGTTLVTTLQTAEARGWAVRVPVAHDHARRALEPRGRRFHGRRRHAARGQGYGRQPRQRLLPRPPVRAGGEGGRGGRGAGEVGVGVSGARGGVSTPMKNSDDLYGYYFVNVALRDPHPGLFRGMIRPRRPGRTKQCKKVASLGRFRHFLPSRQGLMPTWNAHLGANLTSRRV</sequence>
<dbReference type="Proteomes" id="UP000326340">
    <property type="component" value="Unassembled WGS sequence"/>
</dbReference>
<protein>
    <recommendedName>
        <fullName evidence="2">DUF2241 domain-containing protein</fullName>
    </recommendedName>
</protein>
<dbReference type="GO" id="GO:0006520">
    <property type="term" value="P:amino acid metabolic process"/>
    <property type="evidence" value="ECO:0007669"/>
    <property type="project" value="UniProtKB-ARBA"/>
</dbReference>
<dbReference type="InterPro" id="IPR018717">
    <property type="entry name" value="DUF2241"/>
</dbReference>
<dbReference type="SUPFAM" id="SSF55021">
    <property type="entry name" value="ACT-like"/>
    <property type="match status" value="1"/>
</dbReference>
<keyword evidence="4" id="KW-1185">Reference proteome</keyword>
<dbReference type="AlphaFoldDB" id="A0A5Q4BFG1"/>
<evidence type="ECO:0000256" key="1">
    <source>
        <dbReference type="SAM" id="MobiDB-lite"/>
    </source>
</evidence>
<feature type="compositionally biased region" description="Gly residues" evidence="1">
    <location>
        <begin position="118"/>
        <end position="132"/>
    </location>
</feature>
<dbReference type="Gene3D" id="3.30.2130.10">
    <property type="entry name" value="VC0802-like"/>
    <property type="match status" value="1"/>
</dbReference>
<dbReference type="GO" id="GO:0046394">
    <property type="term" value="P:carboxylic acid biosynthetic process"/>
    <property type="evidence" value="ECO:0007669"/>
    <property type="project" value="UniProtKB-ARBA"/>
</dbReference>
<reference evidence="3 4" key="1">
    <citation type="journal article" date="2019" name="Sci. Rep.">
        <title>Colletotrichum shisoi sp. nov., an anthracnose pathogen of Perilla frutescens in Japan: molecular phylogenetic, morphological and genomic evidence.</title>
        <authorList>
            <person name="Gan P."/>
            <person name="Tsushima A."/>
            <person name="Hiroyama R."/>
            <person name="Narusaka M."/>
            <person name="Takano Y."/>
            <person name="Narusaka Y."/>
            <person name="Kawaradani M."/>
            <person name="Damm U."/>
            <person name="Shirasu K."/>
        </authorList>
    </citation>
    <scope>NUCLEOTIDE SEQUENCE [LARGE SCALE GENOMIC DNA]</scope>
    <source>
        <strain evidence="3 4">PG-2018a</strain>
    </source>
</reference>
<feature type="region of interest" description="Disordered" evidence="1">
    <location>
        <begin position="87"/>
        <end position="132"/>
    </location>
</feature>
<feature type="domain" description="DUF2241" evidence="2">
    <location>
        <begin position="4"/>
        <end position="68"/>
    </location>
</feature>
<name>A0A5Q4BFG1_9PEZI</name>
<proteinExistence type="predicted"/>
<evidence type="ECO:0000259" key="2">
    <source>
        <dbReference type="Pfam" id="PF10000"/>
    </source>
</evidence>
<feature type="non-terminal residue" evidence="3">
    <location>
        <position position="1"/>
    </location>
</feature>
<dbReference type="EMBL" id="PUHP01001624">
    <property type="protein sequence ID" value="TQN65447.1"/>
    <property type="molecule type" value="Genomic_DNA"/>
</dbReference>
<dbReference type="Pfam" id="PF10000">
    <property type="entry name" value="ACT_3"/>
    <property type="match status" value="1"/>
</dbReference>
<comment type="caution">
    <text evidence="3">The sequence shown here is derived from an EMBL/GenBank/DDBJ whole genome shotgun (WGS) entry which is preliminary data.</text>
</comment>
<feature type="compositionally biased region" description="Basic residues" evidence="1">
    <location>
        <begin position="87"/>
        <end position="96"/>
    </location>
</feature>
<evidence type="ECO:0000313" key="3">
    <source>
        <dbReference type="EMBL" id="TQN65447.1"/>
    </source>
</evidence>
<accession>A0A5Q4BFG1</accession>
<dbReference type="InterPro" id="IPR045865">
    <property type="entry name" value="ACT-like_dom_sf"/>
</dbReference>
<gene>
    <name evidence="3" type="ORF">CSHISOI_10062</name>
</gene>
<dbReference type="OrthoDB" id="10064407at2759"/>
<organism evidence="3 4">
    <name type="scientific">Colletotrichum shisoi</name>
    <dbReference type="NCBI Taxonomy" id="2078593"/>
    <lineage>
        <taxon>Eukaryota</taxon>
        <taxon>Fungi</taxon>
        <taxon>Dikarya</taxon>
        <taxon>Ascomycota</taxon>
        <taxon>Pezizomycotina</taxon>
        <taxon>Sordariomycetes</taxon>
        <taxon>Hypocreomycetidae</taxon>
        <taxon>Glomerellales</taxon>
        <taxon>Glomerellaceae</taxon>
        <taxon>Colletotrichum</taxon>
        <taxon>Colletotrichum destructivum species complex</taxon>
    </lineage>
</organism>
<evidence type="ECO:0000313" key="4">
    <source>
        <dbReference type="Proteomes" id="UP000326340"/>
    </source>
</evidence>